<reference evidence="10 11" key="1">
    <citation type="journal article" date="2018" name="Gigascience">
        <title>Genomes of trombidid mites reveal novel predicted allergens and laterally-transferred genes associated with secondary metabolism.</title>
        <authorList>
            <person name="Dong X."/>
            <person name="Chaisiri K."/>
            <person name="Xia D."/>
            <person name="Armstrong S.D."/>
            <person name="Fang Y."/>
            <person name="Donnelly M.J."/>
            <person name="Kadowaki T."/>
            <person name="McGarry J.W."/>
            <person name="Darby A.C."/>
            <person name="Makepeace B.L."/>
        </authorList>
    </citation>
    <scope>NUCLEOTIDE SEQUENCE [LARGE SCALE GENOMIC DNA]</scope>
    <source>
        <strain evidence="10">UoL-UT</strain>
    </source>
</reference>
<evidence type="ECO:0000256" key="8">
    <source>
        <dbReference type="SAM" id="MobiDB-lite"/>
    </source>
</evidence>
<dbReference type="VEuPathDB" id="VectorBase:LDEU004989"/>
<dbReference type="Proteomes" id="UP000288716">
    <property type="component" value="Unassembled WGS sequence"/>
</dbReference>
<dbReference type="PANTHER" id="PTHR11829:SF411">
    <property type="entry name" value="FORKHEAD BOX PROTEIN L2"/>
    <property type="match status" value="1"/>
</dbReference>
<dbReference type="InterPro" id="IPR001766">
    <property type="entry name" value="Fork_head_dom"/>
</dbReference>
<dbReference type="Gene3D" id="1.10.10.10">
    <property type="entry name" value="Winged helix-like DNA-binding domain superfamily/Winged helix DNA-binding domain"/>
    <property type="match status" value="1"/>
</dbReference>
<name>A0A443SHT4_9ACAR</name>
<feature type="domain" description="Fork-head" evidence="9">
    <location>
        <begin position="42"/>
        <end position="136"/>
    </location>
</feature>
<keyword evidence="3" id="KW-0832">Ubl conjugation</keyword>
<dbReference type="InterPro" id="IPR036388">
    <property type="entry name" value="WH-like_DNA-bd_sf"/>
</dbReference>
<accession>A0A443SHT4</accession>
<dbReference type="GO" id="GO:0000978">
    <property type="term" value="F:RNA polymerase II cis-regulatory region sequence-specific DNA binding"/>
    <property type="evidence" value="ECO:0007669"/>
    <property type="project" value="TreeGrafter"/>
</dbReference>
<dbReference type="GO" id="GO:0000981">
    <property type="term" value="F:DNA-binding transcription factor activity, RNA polymerase II-specific"/>
    <property type="evidence" value="ECO:0007669"/>
    <property type="project" value="TreeGrafter"/>
</dbReference>
<sequence length="331" mass="38175">MSTAKTTVDETCHTVGAYSGYSQLHPCQPVSKCEAYSVNEQKPPYSYIALIAMAIKSSVTKKITLNGIYTFIMERFAYYRNNRQGWQNSIRHNLSLNECFVKVPREKGVAGKGNYWTLDPNSEEMFEKGNFRRRKRRSKTVEQPLKQVVENKNKADGIEKVQHMLCNQRVHEKQFSNHCATKATVSVTENDIRMNTPKKSSKQSSFTIESIMSSKSKESDLRSSVNNKDSHSPCENEYKIRYVTPYVYHNEMYRDAYASSSHSFANTFAMADANPQRYVYPWSLLASSRSSLQRPQPIYSMDNCPKKINRTRISLTLIYCCFKTVRKVEML</sequence>
<evidence type="ECO:0000256" key="7">
    <source>
        <dbReference type="PROSITE-ProRule" id="PRU00089"/>
    </source>
</evidence>
<keyword evidence="11" id="KW-1185">Reference proteome</keyword>
<keyword evidence="1" id="KW-1017">Isopeptide bond</keyword>
<evidence type="ECO:0000256" key="1">
    <source>
        <dbReference type="ARBA" id="ARBA00022499"/>
    </source>
</evidence>
<dbReference type="InterPro" id="IPR036390">
    <property type="entry name" value="WH_DNA-bd_sf"/>
</dbReference>
<dbReference type="SUPFAM" id="SSF46785">
    <property type="entry name" value="Winged helix' DNA-binding domain"/>
    <property type="match status" value="1"/>
</dbReference>
<dbReference type="OrthoDB" id="5954824at2759"/>
<dbReference type="AlphaFoldDB" id="A0A443SHT4"/>
<evidence type="ECO:0000256" key="6">
    <source>
        <dbReference type="ARBA" id="ARBA00034872"/>
    </source>
</evidence>
<evidence type="ECO:0000313" key="11">
    <source>
        <dbReference type="Proteomes" id="UP000288716"/>
    </source>
</evidence>
<feature type="region of interest" description="Disordered" evidence="8">
    <location>
        <begin position="194"/>
        <end position="232"/>
    </location>
</feature>
<dbReference type="Pfam" id="PF00250">
    <property type="entry name" value="Forkhead"/>
    <property type="match status" value="1"/>
</dbReference>
<dbReference type="InterPro" id="IPR018122">
    <property type="entry name" value="TF_fork_head_CS_1"/>
</dbReference>
<dbReference type="EMBL" id="NCKV01002283">
    <property type="protein sequence ID" value="RWS27052.1"/>
    <property type="molecule type" value="Genomic_DNA"/>
</dbReference>
<dbReference type="GO" id="GO:0009653">
    <property type="term" value="P:anatomical structure morphogenesis"/>
    <property type="evidence" value="ECO:0007669"/>
    <property type="project" value="TreeGrafter"/>
</dbReference>
<evidence type="ECO:0000259" key="9">
    <source>
        <dbReference type="PROSITE" id="PS50039"/>
    </source>
</evidence>
<dbReference type="PROSITE" id="PS50039">
    <property type="entry name" value="FORK_HEAD_3"/>
    <property type="match status" value="1"/>
</dbReference>
<dbReference type="FunFam" id="1.10.10.10:FF:001472">
    <property type="entry name" value="Forkhead domain protein 1"/>
    <property type="match status" value="1"/>
</dbReference>
<dbReference type="STRING" id="299467.A0A443SHT4"/>
<dbReference type="GO" id="GO:0030154">
    <property type="term" value="P:cell differentiation"/>
    <property type="evidence" value="ECO:0007669"/>
    <property type="project" value="UniProtKB-KW"/>
</dbReference>
<dbReference type="InterPro" id="IPR050211">
    <property type="entry name" value="FOX_domain-containing"/>
</dbReference>
<protein>
    <recommendedName>
        <fullName evidence="6">Forkhead box protein L2</fullName>
    </recommendedName>
</protein>
<proteinExistence type="predicted"/>
<evidence type="ECO:0000256" key="5">
    <source>
        <dbReference type="ARBA" id="ARBA00023242"/>
    </source>
</evidence>
<evidence type="ECO:0000313" key="10">
    <source>
        <dbReference type="EMBL" id="RWS27052.1"/>
    </source>
</evidence>
<evidence type="ECO:0000256" key="4">
    <source>
        <dbReference type="ARBA" id="ARBA00023125"/>
    </source>
</evidence>
<dbReference type="PRINTS" id="PR00053">
    <property type="entry name" value="FORKHEAD"/>
</dbReference>
<keyword evidence="2" id="KW-0221">Differentiation</keyword>
<dbReference type="GO" id="GO:0005634">
    <property type="term" value="C:nucleus"/>
    <property type="evidence" value="ECO:0007669"/>
    <property type="project" value="UniProtKB-SubCell"/>
</dbReference>
<dbReference type="PROSITE" id="PS00658">
    <property type="entry name" value="FORK_HEAD_2"/>
    <property type="match status" value="1"/>
</dbReference>
<comment type="caution">
    <text evidence="10">The sequence shown here is derived from an EMBL/GenBank/DDBJ whole genome shotgun (WGS) entry which is preliminary data.</text>
</comment>
<dbReference type="SMART" id="SM00339">
    <property type="entry name" value="FH"/>
    <property type="match status" value="1"/>
</dbReference>
<dbReference type="PROSITE" id="PS00657">
    <property type="entry name" value="FORK_HEAD_1"/>
    <property type="match status" value="1"/>
</dbReference>
<organism evidence="10 11">
    <name type="scientific">Leptotrombidium deliense</name>
    <dbReference type="NCBI Taxonomy" id="299467"/>
    <lineage>
        <taxon>Eukaryota</taxon>
        <taxon>Metazoa</taxon>
        <taxon>Ecdysozoa</taxon>
        <taxon>Arthropoda</taxon>
        <taxon>Chelicerata</taxon>
        <taxon>Arachnida</taxon>
        <taxon>Acari</taxon>
        <taxon>Acariformes</taxon>
        <taxon>Trombidiformes</taxon>
        <taxon>Prostigmata</taxon>
        <taxon>Anystina</taxon>
        <taxon>Parasitengona</taxon>
        <taxon>Trombiculoidea</taxon>
        <taxon>Trombiculidae</taxon>
        <taxon>Leptotrombidium</taxon>
    </lineage>
</organism>
<keyword evidence="4 7" id="KW-0238">DNA-binding</keyword>
<evidence type="ECO:0000256" key="3">
    <source>
        <dbReference type="ARBA" id="ARBA00022843"/>
    </source>
</evidence>
<evidence type="ECO:0000256" key="2">
    <source>
        <dbReference type="ARBA" id="ARBA00022782"/>
    </source>
</evidence>
<keyword evidence="5 7" id="KW-0539">Nucleus</keyword>
<comment type="subcellular location">
    <subcellularLocation>
        <location evidence="7">Nucleus</location>
    </subcellularLocation>
</comment>
<dbReference type="InterPro" id="IPR030456">
    <property type="entry name" value="TF_fork_head_CS_2"/>
</dbReference>
<gene>
    <name evidence="10" type="ORF">B4U80_08948</name>
</gene>
<dbReference type="InterPro" id="IPR047514">
    <property type="entry name" value="FH_FOXL1"/>
</dbReference>
<dbReference type="CDD" id="cd20027">
    <property type="entry name" value="FH_FOXL1"/>
    <property type="match status" value="1"/>
</dbReference>
<feature type="DNA-binding region" description="Fork-head" evidence="7">
    <location>
        <begin position="42"/>
        <end position="136"/>
    </location>
</feature>
<dbReference type="PANTHER" id="PTHR11829">
    <property type="entry name" value="FORKHEAD BOX PROTEIN"/>
    <property type="match status" value="1"/>
</dbReference>